<organism evidence="1 2">
    <name type="scientific">Asterophora parasitica</name>
    <dbReference type="NCBI Taxonomy" id="117018"/>
    <lineage>
        <taxon>Eukaryota</taxon>
        <taxon>Fungi</taxon>
        <taxon>Dikarya</taxon>
        <taxon>Basidiomycota</taxon>
        <taxon>Agaricomycotina</taxon>
        <taxon>Agaricomycetes</taxon>
        <taxon>Agaricomycetidae</taxon>
        <taxon>Agaricales</taxon>
        <taxon>Tricholomatineae</taxon>
        <taxon>Lyophyllaceae</taxon>
        <taxon>Asterophora</taxon>
    </lineage>
</organism>
<dbReference type="PANTHER" id="PTHR21192:SF2">
    <property type="entry name" value="NADH DEHYDROGENASE [UBIQUINONE] 1 ALPHA SUBCOMPLEX ASSEMBLY FACTOR 3"/>
    <property type="match status" value="1"/>
</dbReference>
<dbReference type="SUPFAM" id="SSF64076">
    <property type="entry name" value="MTH938-like"/>
    <property type="match status" value="1"/>
</dbReference>
<evidence type="ECO:0008006" key="3">
    <source>
        <dbReference type="Google" id="ProtNLM"/>
    </source>
</evidence>
<dbReference type="InterPro" id="IPR036748">
    <property type="entry name" value="MTH938-like_sf"/>
</dbReference>
<gene>
    <name evidence="1" type="ORF">DXG03_000057</name>
</gene>
<evidence type="ECO:0000313" key="2">
    <source>
        <dbReference type="Proteomes" id="UP000775547"/>
    </source>
</evidence>
<dbReference type="OrthoDB" id="20681at2759"/>
<dbReference type="EMBL" id="JABCKV010000001">
    <property type="protein sequence ID" value="KAG5648710.1"/>
    <property type="molecule type" value="Genomic_DNA"/>
</dbReference>
<dbReference type="Pfam" id="PF04430">
    <property type="entry name" value="DUF498"/>
    <property type="match status" value="1"/>
</dbReference>
<reference evidence="1" key="1">
    <citation type="submission" date="2020-07" db="EMBL/GenBank/DDBJ databases">
        <authorList>
            <person name="Nieuwenhuis M."/>
            <person name="Van De Peppel L.J.J."/>
        </authorList>
    </citation>
    <scope>NUCLEOTIDE SEQUENCE</scope>
    <source>
        <strain evidence="1">AP01</strain>
        <tissue evidence="1">Mycelium</tissue>
    </source>
</reference>
<evidence type="ECO:0000313" key="1">
    <source>
        <dbReference type="EMBL" id="KAG5648710.1"/>
    </source>
</evidence>
<dbReference type="GO" id="GO:0032981">
    <property type="term" value="P:mitochondrial respiratory chain complex I assembly"/>
    <property type="evidence" value="ECO:0007669"/>
    <property type="project" value="TreeGrafter"/>
</dbReference>
<dbReference type="Proteomes" id="UP000775547">
    <property type="component" value="Unassembled WGS sequence"/>
</dbReference>
<accession>A0A9P7GG56</accession>
<dbReference type="Gene3D" id="3.40.1230.10">
    <property type="entry name" value="MTH938-like"/>
    <property type="match status" value="1"/>
</dbReference>
<dbReference type="GO" id="GO:0005743">
    <property type="term" value="C:mitochondrial inner membrane"/>
    <property type="evidence" value="ECO:0007669"/>
    <property type="project" value="TreeGrafter"/>
</dbReference>
<dbReference type="InterPro" id="IPR007523">
    <property type="entry name" value="NDUFAF3/AAMDC"/>
</dbReference>
<dbReference type="AlphaFoldDB" id="A0A9P7GG56"/>
<proteinExistence type="predicted"/>
<dbReference type="PANTHER" id="PTHR21192">
    <property type="entry name" value="NUCLEAR PROTEIN E3-3"/>
    <property type="match status" value="1"/>
</dbReference>
<protein>
    <recommendedName>
        <fullName evidence="3">NADH dehydrogenase [ubiquinone] 1 alpha subcomplex assembly factor 3</fullName>
    </recommendedName>
</protein>
<reference evidence="1" key="2">
    <citation type="submission" date="2021-10" db="EMBL/GenBank/DDBJ databases">
        <title>Phylogenomics reveals ancestral predisposition of the termite-cultivated fungus Termitomyces towards a domesticated lifestyle.</title>
        <authorList>
            <person name="Auxier B."/>
            <person name="Grum-Grzhimaylo A."/>
            <person name="Cardenas M.E."/>
            <person name="Lodge J.D."/>
            <person name="Laessoe T."/>
            <person name="Pedersen O."/>
            <person name="Smith M.E."/>
            <person name="Kuyper T.W."/>
            <person name="Franco-Molano E.A."/>
            <person name="Baroni T.J."/>
            <person name="Aanen D.K."/>
        </authorList>
    </citation>
    <scope>NUCLEOTIDE SEQUENCE</scope>
    <source>
        <strain evidence="1">AP01</strain>
        <tissue evidence="1">Mycelium</tissue>
    </source>
</reference>
<sequence>MSLSRVLQRDGPQLCRRFAPLSFKSHSRSLQFSQARNIHASVIRSDSSFTNILADDSPPAVQVNSISNDGLQLQDGLLISSACIFLEGKVFLWDVPNTLWTGWTKERFEIFETVVPKPEILLLGTGKAIAQVPPFLRTYLNQLGIQVDIMDTVRNDIPYAVR</sequence>
<keyword evidence="2" id="KW-1185">Reference proteome</keyword>
<comment type="caution">
    <text evidence="1">The sequence shown here is derived from an EMBL/GenBank/DDBJ whole genome shotgun (WGS) entry which is preliminary data.</text>
</comment>
<name>A0A9P7GG56_9AGAR</name>